<keyword evidence="7" id="KW-0874">Quinone</keyword>
<keyword evidence="9" id="KW-0618">Plastoquinone</keyword>
<dbReference type="GO" id="GO:0003954">
    <property type="term" value="F:NADH dehydrogenase activity"/>
    <property type="evidence" value="ECO:0007669"/>
    <property type="project" value="TreeGrafter"/>
</dbReference>
<feature type="transmembrane region" description="Helical" evidence="18">
    <location>
        <begin position="506"/>
        <end position="528"/>
    </location>
</feature>
<feature type="transmembrane region" description="Helical" evidence="18">
    <location>
        <begin position="124"/>
        <end position="142"/>
    </location>
</feature>
<dbReference type="GO" id="GO:0048038">
    <property type="term" value="F:quinone binding"/>
    <property type="evidence" value="ECO:0007669"/>
    <property type="project" value="UniProtKB-KW"/>
</dbReference>
<dbReference type="InterPro" id="IPR018393">
    <property type="entry name" value="NADHpl_OxRdtase_5_subgr"/>
</dbReference>
<evidence type="ECO:0000313" key="22">
    <source>
        <dbReference type="EMBL" id="QKQ14603.1"/>
    </source>
</evidence>
<evidence type="ECO:0000256" key="15">
    <source>
        <dbReference type="ARBA" id="ARBA00031649"/>
    </source>
</evidence>
<comment type="catalytic activity">
    <reaction evidence="17">
        <text>a plastoquinone + NADH + (n+1) H(+)(in) = a plastoquinol + NAD(+) + n H(+)(out)</text>
        <dbReference type="Rhea" id="RHEA:42608"/>
        <dbReference type="Rhea" id="RHEA-COMP:9561"/>
        <dbReference type="Rhea" id="RHEA-COMP:9562"/>
        <dbReference type="ChEBI" id="CHEBI:15378"/>
        <dbReference type="ChEBI" id="CHEBI:17757"/>
        <dbReference type="ChEBI" id="CHEBI:57540"/>
        <dbReference type="ChEBI" id="CHEBI:57945"/>
        <dbReference type="ChEBI" id="CHEBI:62192"/>
    </reaction>
</comment>
<comment type="catalytic activity">
    <reaction evidence="16">
        <text>a plastoquinone + NADPH + (n+1) H(+)(in) = a plastoquinol + NADP(+) + n H(+)(out)</text>
        <dbReference type="Rhea" id="RHEA:42612"/>
        <dbReference type="Rhea" id="RHEA-COMP:9561"/>
        <dbReference type="Rhea" id="RHEA-COMP:9562"/>
        <dbReference type="ChEBI" id="CHEBI:15378"/>
        <dbReference type="ChEBI" id="CHEBI:17757"/>
        <dbReference type="ChEBI" id="CHEBI:57783"/>
        <dbReference type="ChEBI" id="CHEBI:58349"/>
        <dbReference type="ChEBI" id="CHEBI:62192"/>
    </reaction>
</comment>
<dbReference type="InterPro" id="IPR003945">
    <property type="entry name" value="NU5C-like"/>
</dbReference>
<feature type="transmembrane region" description="Helical" evidence="18">
    <location>
        <begin position="393"/>
        <end position="412"/>
    </location>
</feature>
<proteinExistence type="inferred from homology"/>
<gene>
    <name evidence="22" type="primary">ndhF</name>
</gene>
<evidence type="ECO:0000256" key="18">
    <source>
        <dbReference type="SAM" id="Phobius"/>
    </source>
</evidence>
<evidence type="ECO:0000256" key="6">
    <source>
        <dbReference type="ARBA" id="ARBA00022692"/>
    </source>
</evidence>
<feature type="transmembrane region" description="Helical" evidence="18">
    <location>
        <begin position="432"/>
        <end position="451"/>
    </location>
</feature>
<protein>
    <recommendedName>
        <fullName evidence="5">NAD(P)H-quinone oxidoreductase subunit 5, chloroplastic</fullName>
    </recommendedName>
    <alternativeName>
        <fullName evidence="15">NAD(P)H dehydrogenase subunit 5</fullName>
    </alternativeName>
    <alternativeName>
        <fullName evidence="14">NADH-plastoquinone oxidoreductase subunit 5</fullName>
    </alternativeName>
</protein>
<dbReference type="PANTHER" id="PTHR42829:SF2">
    <property type="entry name" value="NADH-UBIQUINONE OXIDOREDUCTASE CHAIN 5"/>
    <property type="match status" value="1"/>
</dbReference>
<evidence type="ECO:0000256" key="3">
    <source>
        <dbReference type="ARBA" id="ARBA00008200"/>
    </source>
</evidence>
<feature type="transmembrane region" description="Helical" evidence="18">
    <location>
        <begin position="38"/>
        <end position="60"/>
    </location>
</feature>
<dbReference type="InterPro" id="IPR002128">
    <property type="entry name" value="NADH_UbQ_OxRdtase_chlpt_su5_C"/>
</dbReference>
<dbReference type="Gene3D" id="1.20.5.2700">
    <property type="match status" value="1"/>
</dbReference>
<evidence type="ECO:0000256" key="12">
    <source>
        <dbReference type="ARBA" id="ARBA00023027"/>
    </source>
</evidence>
<feature type="transmembrane region" description="Helical" evidence="18">
    <location>
        <begin position="293"/>
        <end position="315"/>
    </location>
</feature>
<evidence type="ECO:0000256" key="8">
    <source>
        <dbReference type="ARBA" id="ARBA00022857"/>
    </source>
</evidence>
<evidence type="ECO:0000256" key="9">
    <source>
        <dbReference type="ARBA" id="ARBA00022957"/>
    </source>
</evidence>
<comment type="subcellular location">
    <subcellularLocation>
        <location evidence="2">Plastid</location>
        <location evidence="2">Chloroplast thylakoid membrane</location>
        <topology evidence="2">Multi-pass membrane protein</topology>
    </subcellularLocation>
</comment>
<dbReference type="AlphaFoldDB" id="A0A6N0GXA8"/>
<keyword evidence="13 18" id="KW-0472">Membrane</keyword>
<reference evidence="22" key="1">
    <citation type="journal article" date="2020" name="J. Exp. Bot.">
        <title>Zygnema circumcarinatum UTEX 1559 chloroplast and mitochondrial genomes provide insight into land plant evolution.</title>
        <authorList>
            <person name="Orton L.M."/>
            <person name="Fitzek E."/>
            <person name="Feng X."/>
            <person name="Grayburn W.S."/>
            <person name="Mower J.P."/>
            <person name="Liu K."/>
            <person name="Zhang C."/>
            <person name="Duvall M.R."/>
            <person name="Yin Y."/>
        </authorList>
    </citation>
    <scope>NUCLEOTIDE SEQUENCE</scope>
    <source>
        <strain evidence="22">UTEX 1559 mating type +</strain>
    </source>
</reference>
<evidence type="ECO:0000259" key="20">
    <source>
        <dbReference type="Pfam" id="PF00662"/>
    </source>
</evidence>
<dbReference type="Pfam" id="PF01010">
    <property type="entry name" value="Proton_antipo_C"/>
    <property type="match status" value="1"/>
</dbReference>
<name>A0A6N0GXA8_ZYGCR</name>
<keyword evidence="6 18" id="KW-0812">Transmembrane</keyword>
<feature type="transmembrane region" description="Helical" evidence="18">
    <location>
        <begin position="327"/>
        <end position="348"/>
    </location>
</feature>
<evidence type="ECO:0000259" key="21">
    <source>
        <dbReference type="Pfam" id="PF01010"/>
    </source>
</evidence>
<dbReference type="GO" id="GO:0008137">
    <property type="term" value="F:NADH dehydrogenase (ubiquinone) activity"/>
    <property type="evidence" value="ECO:0007669"/>
    <property type="project" value="InterPro"/>
</dbReference>
<dbReference type="InterPro" id="IPR001516">
    <property type="entry name" value="Proton_antipo_N"/>
</dbReference>
<evidence type="ECO:0000256" key="1">
    <source>
        <dbReference type="ARBA" id="ARBA00004059"/>
    </source>
</evidence>
<comment type="similarity">
    <text evidence="3">Belongs to the complex I subunit 5 family.</text>
</comment>
<dbReference type="GO" id="GO:0009535">
    <property type="term" value="C:chloroplast thylakoid membrane"/>
    <property type="evidence" value="ECO:0007669"/>
    <property type="project" value="UniProtKB-SubCell"/>
</dbReference>
<evidence type="ECO:0000256" key="17">
    <source>
        <dbReference type="ARBA" id="ARBA00048026"/>
    </source>
</evidence>
<feature type="domain" description="NADH-Ubiquinone oxidoreductase (complex I) chain 5 N-terminal" evidence="20">
    <location>
        <begin position="75"/>
        <end position="125"/>
    </location>
</feature>
<dbReference type="GO" id="GO:0015990">
    <property type="term" value="P:electron transport coupled proton transport"/>
    <property type="evidence" value="ECO:0007669"/>
    <property type="project" value="TreeGrafter"/>
</dbReference>
<dbReference type="Pfam" id="PF00662">
    <property type="entry name" value="Proton_antipo_N"/>
    <property type="match status" value="1"/>
</dbReference>
<evidence type="ECO:0000256" key="5">
    <source>
        <dbReference type="ARBA" id="ARBA00018648"/>
    </source>
</evidence>
<keyword evidence="11 18" id="KW-1133">Transmembrane helix</keyword>
<feature type="domain" description="NADH:ubiquinone/plastoquinone oxidoreductase chloroplast chain 5 C-terminal" evidence="21">
    <location>
        <begin position="481"/>
        <end position="646"/>
    </location>
</feature>
<keyword evidence="12" id="KW-0520">NAD</keyword>
<organism evidence="22">
    <name type="scientific">Zygnema circumcarinatum</name>
    <name type="common">Green alga</name>
    <dbReference type="NCBI Taxonomy" id="35869"/>
    <lineage>
        <taxon>Eukaryota</taxon>
        <taxon>Viridiplantae</taxon>
        <taxon>Streptophyta</taxon>
        <taxon>Zygnematophyceae</taxon>
        <taxon>Zygnematophycidae</taxon>
        <taxon>Zygnematales</taxon>
        <taxon>Zygnemataceae</taxon>
        <taxon>Zygnema</taxon>
    </lineage>
</organism>
<evidence type="ECO:0000256" key="4">
    <source>
        <dbReference type="ARBA" id="ARBA00011199"/>
    </source>
</evidence>
<evidence type="ECO:0000256" key="14">
    <source>
        <dbReference type="ARBA" id="ARBA00029876"/>
    </source>
</evidence>
<keyword evidence="10" id="KW-1278">Translocase</keyword>
<accession>A0A6N0GXA8</accession>
<dbReference type="InterPro" id="IPR001750">
    <property type="entry name" value="ND/Mrp_TM"/>
</dbReference>
<geneLocation type="plastid" evidence="22"/>
<feature type="transmembrane region" description="Helical" evidence="18">
    <location>
        <begin position="679"/>
        <end position="700"/>
    </location>
</feature>
<dbReference type="Pfam" id="PF00361">
    <property type="entry name" value="Proton_antipo_M"/>
    <property type="match status" value="1"/>
</dbReference>
<dbReference type="NCBIfam" id="TIGR01974">
    <property type="entry name" value="NDH_I_L"/>
    <property type="match status" value="1"/>
</dbReference>
<feature type="transmembrane region" description="Helical" evidence="18">
    <location>
        <begin position="567"/>
        <end position="585"/>
    </location>
</feature>
<comment type="function">
    <text evidence="1">NDH shuttles electrons from NAD(P)H:plastoquinone, via FMN and iron-sulfur (Fe-S) centers, to quinones in the photosynthetic chain and possibly in a chloroplast respiratory chain. The immediate electron acceptor for the enzyme in this species is believed to be plastoquinone. Couples the redox reaction to proton translocation, and thus conserves the redox energy in a proton gradient.</text>
</comment>
<feature type="transmembrane region" description="Helical" evidence="18">
    <location>
        <begin position="220"/>
        <end position="239"/>
    </location>
</feature>
<feature type="transmembrane region" description="Helical" evidence="18">
    <location>
        <begin position="92"/>
        <end position="112"/>
    </location>
</feature>
<dbReference type="EMBL" id="MT040697">
    <property type="protein sequence ID" value="QKQ14603.1"/>
    <property type="molecule type" value="Genomic_DNA"/>
</dbReference>
<comment type="subunit">
    <text evidence="4">NDH is composed of at least 16 different subunits, 5 of which are encoded in the nucleus.</text>
</comment>
<dbReference type="PRINTS" id="PR01435">
    <property type="entry name" value="NPOXDRDTASE5"/>
</dbReference>
<dbReference type="GO" id="GO:0042773">
    <property type="term" value="P:ATP synthesis coupled electron transport"/>
    <property type="evidence" value="ECO:0007669"/>
    <property type="project" value="InterPro"/>
</dbReference>
<feature type="transmembrane region" description="Helical" evidence="18">
    <location>
        <begin position="179"/>
        <end position="200"/>
    </location>
</feature>
<feature type="transmembrane region" description="Helical" evidence="18">
    <location>
        <begin position="260"/>
        <end position="281"/>
    </location>
</feature>
<dbReference type="PANTHER" id="PTHR42829">
    <property type="entry name" value="NADH-UBIQUINONE OXIDOREDUCTASE CHAIN 5"/>
    <property type="match status" value="1"/>
</dbReference>
<feature type="transmembrane region" description="Helical" evidence="18">
    <location>
        <begin position="354"/>
        <end position="373"/>
    </location>
</feature>
<evidence type="ECO:0000259" key="19">
    <source>
        <dbReference type="Pfam" id="PF00361"/>
    </source>
</evidence>
<evidence type="ECO:0000256" key="7">
    <source>
        <dbReference type="ARBA" id="ARBA00022719"/>
    </source>
</evidence>
<dbReference type="PRINTS" id="PR01434">
    <property type="entry name" value="NADHDHGNASE5"/>
</dbReference>
<evidence type="ECO:0000256" key="2">
    <source>
        <dbReference type="ARBA" id="ARBA00004454"/>
    </source>
</evidence>
<evidence type="ECO:0000256" key="11">
    <source>
        <dbReference type="ARBA" id="ARBA00022989"/>
    </source>
</evidence>
<sequence length="704" mass="77350">MQSINQYVWIIPVLPCLTAAVLGLGLISTRYATNSQRLGSAILSIGALFITMLMSIRVLWEQVVGNSSYRQLVSWINIDTVLFEIGCFVDPLSAIMLVLVTTVAVLVMIYTHGYMSHDQGYVRFFAYLSLFTASMLGLVLSPNLVQVYVFWELVGMCSYLLIGFWFTRPSAAYACQKAFVTNRVGDFGLLLGILALYWLTGSLEFDVIAQRTHQVLIENSVNPLFITIACLLLFLGPIAKSAQFPLHVWLPDAMEGPTPISALIHAATMVAAGVYLVARLLPLFQEVPLVMDIIAWTGAVTAVLGATVALAQTDLKKALAYSTMSQLGYMILALGVGSYQAGLFHLITHAYSKALLFLGSGSVIHGIEPVVGYNPNQSQNMSYMGGLRSYMPITGLTFLIGTLSLCGIPPFACFWSKDEILADAWHKFPVLGWLAWLTAGLTAFYMFRMYFITFEGRFRGSDKISILAQKTFNPNKIDDILALSNPVKEEKNTSIHDIHLNPHESINAMVIPLIVLTIPTICIGFIGAPLPDGLPGSSLISHWLYLDHAELLELATNHGWEEFLRSALPSVGIGLLGAFMAWLVYGPHVNRLKGNNVVLDPSPEGWTGSLLNIIYSWSLRRAYIDEIYENTFVSATRSSANVLAWIDQWTIDGIVNVGGLLTLLGGEGTRYTEGGRTSAYIFVLALGFVLVVIAAVWLSFFHLL</sequence>
<keyword evidence="22" id="KW-0934">Plastid</keyword>
<keyword evidence="8" id="KW-0521">NADP</keyword>
<feature type="transmembrane region" description="Helical" evidence="18">
    <location>
        <begin position="6"/>
        <end position="26"/>
    </location>
</feature>
<dbReference type="NCBIfam" id="NF005141">
    <property type="entry name" value="PRK06590.1"/>
    <property type="match status" value="1"/>
</dbReference>
<feature type="transmembrane region" description="Helical" evidence="18">
    <location>
        <begin position="148"/>
        <end position="167"/>
    </location>
</feature>
<evidence type="ECO:0000256" key="13">
    <source>
        <dbReference type="ARBA" id="ARBA00023136"/>
    </source>
</evidence>
<evidence type="ECO:0000256" key="10">
    <source>
        <dbReference type="ARBA" id="ARBA00022967"/>
    </source>
</evidence>
<feature type="domain" description="NADH:quinone oxidoreductase/Mrp antiporter transmembrane" evidence="19">
    <location>
        <begin position="141"/>
        <end position="441"/>
    </location>
</feature>
<evidence type="ECO:0000256" key="16">
    <source>
        <dbReference type="ARBA" id="ARBA00047726"/>
    </source>
</evidence>